<name>A0A418UXV2_RHOPL</name>
<dbReference type="Proteomes" id="UP000285523">
    <property type="component" value="Unassembled WGS sequence"/>
</dbReference>
<dbReference type="AlphaFoldDB" id="A0A418UXV2"/>
<proteinExistence type="predicted"/>
<comment type="caution">
    <text evidence="1">The sequence shown here is derived from an EMBL/GenBank/DDBJ whole genome shotgun (WGS) entry which is preliminary data.</text>
</comment>
<evidence type="ECO:0000313" key="1">
    <source>
        <dbReference type="EMBL" id="RJF66278.1"/>
    </source>
</evidence>
<organism evidence="1 2">
    <name type="scientific">Rhodopseudomonas palustris</name>
    <dbReference type="NCBI Taxonomy" id="1076"/>
    <lineage>
        <taxon>Bacteria</taxon>
        <taxon>Pseudomonadati</taxon>
        <taxon>Pseudomonadota</taxon>
        <taxon>Alphaproteobacteria</taxon>
        <taxon>Hyphomicrobiales</taxon>
        <taxon>Nitrobacteraceae</taxon>
        <taxon>Rhodopseudomonas</taxon>
    </lineage>
</organism>
<evidence type="ECO:0000313" key="2">
    <source>
        <dbReference type="Proteomes" id="UP000285523"/>
    </source>
</evidence>
<gene>
    <name evidence="1" type="ORF">D4Q52_24185</name>
</gene>
<reference evidence="1 2" key="1">
    <citation type="submission" date="2018-09" db="EMBL/GenBank/DDBJ databases">
        <title>Draft genome sequence of Rhodopseudomonas palustris 2.1.18.</title>
        <authorList>
            <person name="Robertson S.L."/>
            <person name="Meyer T.E."/>
            <person name="Kyndt J.A."/>
        </authorList>
    </citation>
    <scope>NUCLEOTIDE SEQUENCE [LARGE SCALE GENOMIC DNA]</scope>
    <source>
        <strain evidence="1 2">2.1.18</strain>
    </source>
</reference>
<protein>
    <submittedName>
        <fullName evidence="1">Uncharacterized protein</fullName>
    </submittedName>
</protein>
<accession>A0A418UXV2</accession>
<dbReference type="EMBL" id="QYYD01000038">
    <property type="protein sequence ID" value="RJF66278.1"/>
    <property type="molecule type" value="Genomic_DNA"/>
</dbReference>
<sequence>MPGTRPGMTRGGGRARIKGRIPVKALRMTFSVAKAPVTPMKSRAPFGARLRCYRVSASAQRGGVVPGGGGATDA</sequence>